<gene>
    <name evidence="1" type="ORF">OSB04_011453</name>
</gene>
<dbReference type="PANTHER" id="PTHR42648">
    <property type="entry name" value="TRANSPOSASE, PUTATIVE-RELATED"/>
    <property type="match status" value="1"/>
</dbReference>
<evidence type="ECO:0000313" key="1">
    <source>
        <dbReference type="EMBL" id="KAJ9556839.1"/>
    </source>
</evidence>
<dbReference type="AlphaFoldDB" id="A0AA38TB64"/>
<dbReference type="InterPro" id="IPR012337">
    <property type="entry name" value="RNaseH-like_sf"/>
</dbReference>
<sequence length="202" mass="23238">MGLRWHAHHMEWIIDSGATYHMNGTMRIFYLNADIRLTPVSIVFSRLLSTTINLCDSSIKETHLRLGHPSLSIQNSLDQIFAYLGRHTYCPYPNKVSSSVIVLFQCIQLDVRGPCPINSTNGFIYFIRFLTTFHSDEGYMINSFNEVFSVLCMFYAFIKTQIDVSINTLRSDKLEKYFSSAFTSYLSEHGMIHESLCAYTLL</sequence>
<dbReference type="SUPFAM" id="SSF53098">
    <property type="entry name" value="Ribonuclease H-like"/>
    <property type="match status" value="1"/>
</dbReference>
<reference evidence="1" key="1">
    <citation type="submission" date="2023-03" db="EMBL/GenBank/DDBJ databases">
        <title>Chromosome-scale reference genome and RAD-based genetic map of yellow starthistle (Centaurea solstitialis) reveal putative structural variation and QTLs associated with invader traits.</title>
        <authorList>
            <person name="Reatini B."/>
            <person name="Cang F.A."/>
            <person name="Jiang Q."/>
            <person name="Mckibben M.T.W."/>
            <person name="Barker M.S."/>
            <person name="Rieseberg L.H."/>
            <person name="Dlugosch K.M."/>
        </authorList>
    </citation>
    <scope>NUCLEOTIDE SEQUENCE</scope>
    <source>
        <strain evidence="1">CAN-66</strain>
        <tissue evidence="1">Leaf</tissue>
    </source>
</reference>
<dbReference type="PANTHER" id="PTHR42648:SF28">
    <property type="entry name" value="TRANSPOSON-ENCODED PROTEIN WITH RIBONUCLEASE H-LIKE AND RETROVIRUS ZINC FINGER-LIKE DOMAINS"/>
    <property type="match status" value="1"/>
</dbReference>
<name>A0AA38TB64_9ASTR</name>
<dbReference type="Proteomes" id="UP001172457">
    <property type="component" value="Chromosome 3"/>
</dbReference>
<proteinExistence type="predicted"/>
<comment type="caution">
    <text evidence="1">The sequence shown here is derived from an EMBL/GenBank/DDBJ whole genome shotgun (WGS) entry which is preliminary data.</text>
</comment>
<keyword evidence="2" id="KW-1185">Reference proteome</keyword>
<evidence type="ECO:0000313" key="2">
    <source>
        <dbReference type="Proteomes" id="UP001172457"/>
    </source>
</evidence>
<accession>A0AA38TB64</accession>
<organism evidence="1 2">
    <name type="scientific">Centaurea solstitialis</name>
    <name type="common">yellow star-thistle</name>
    <dbReference type="NCBI Taxonomy" id="347529"/>
    <lineage>
        <taxon>Eukaryota</taxon>
        <taxon>Viridiplantae</taxon>
        <taxon>Streptophyta</taxon>
        <taxon>Embryophyta</taxon>
        <taxon>Tracheophyta</taxon>
        <taxon>Spermatophyta</taxon>
        <taxon>Magnoliopsida</taxon>
        <taxon>eudicotyledons</taxon>
        <taxon>Gunneridae</taxon>
        <taxon>Pentapetalae</taxon>
        <taxon>asterids</taxon>
        <taxon>campanulids</taxon>
        <taxon>Asterales</taxon>
        <taxon>Asteraceae</taxon>
        <taxon>Carduoideae</taxon>
        <taxon>Cardueae</taxon>
        <taxon>Centaureinae</taxon>
        <taxon>Centaurea</taxon>
    </lineage>
</organism>
<dbReference type="EMBL" id="JARYMX010000003">
    <property type="protein sequence ID" value="KAJ9556839.1"/>
    <property type="molecule type" value="Genomic_DNA"/>
</dbReference>
<protein>
    <submittedName>
        <fullName evidence="1">Uncharacterized protein</fullName>
    </submittedName>
</protein>
<dbReference type="InterPro" id="IPR039537">
    <property type="entry name" value="Retrotran_Ty1/copia-like"/>
</dbReference>